<dbReference type="Pfam" id="PF00440">
    <property type="entry name" value="TetR_N"/>
    <property type="match status" value="1"/>
</dbReference>
<evidence type="ECO:0000256" key="1">
    <source>
        <dbReference type="ARBA" id="ARBA00023015"/>
    </source>
</evidence>
<keyword evidence="3" id="KW-0804">Transcription</keyword>
<evidence type="ECO:0000259" key="5">
    <source>
        <dbReference type="PROSITE" id="PS50977"/>
    </source>
</evidence>
<dbReference type="Proteomes" id="UP001623660">
    <property type="component" value="Unassembled WGS sequence"/>
</dbReference>
<dbReference type="RefSeq" id="WP_406791505.1">
    <property type="nucleotide sequence ID" value="NZ_JBJHZX010000008.1"/>
</dbReference>
<dbReference type="SUPFAM" id="SSF48498">
    <property type="entry name" value="Tetracyclin repressor-like, C-terminal domain"/>
    <property type="match status" value="1"/>
</dbReference>
<dbReference type="Pfam" id="PF16859">
    <property type="entry name" value="TetR_C_11"/>
    <property type="match status" value="1"/>
</dbReference>
<dbReference type="PRINTS" id="PR00455">
    <property type="entry name" value="HTHTETR"/>
</dbReference>
<keyword evidence="1" id="KW-0805">Transcription regulation</keyword>
<dbReference type="PANTHER" id="PTHR30055:SF148">
    <property type="entry name" value="TETR-FAMILY TRANSCRIPTIONAL REGULATOR"/>
    <property type="match status" value="1"/>
</dbReference>
<reference evidence="6 7" key="1">
    <citation type="submission" date="2024-11" db="EMBL/GenBank/DDBJ databases">
        <authorList>
            <person name="Heng Y.C."/>
            <person name="Lim A.C.H."/>
            <person name="Lee J.K.Y."/>
            <person name="Kittelmann S."/>
        </authorList>
    </citation>
    <scope>NUCLEOTIDE SEQUENCE [LARGE SCALE GENOMIC DNA]</scope>
    <source>
        <strain evidence="6 7">WILCCON 0269</strain>
    </source>
</reference>
<dbReference type="PROSITE" id="PS50977">
    <property type="entry name" value="HTH_TETR_2"/>
    <property type="match status" value="1"/>
</dbReference>
<protein>
    <submittedName>
        <fullName evidence="6">TetR/AcrR family transcriptional regulator</fullName>
    </submittedName>
</protein>
<sequence length="203" mass="23119">MDERKKGTRRRGEILEEAILLAAWEELSEAGYTNMTMESIATRAGTNKSVLYRRWSDKSELVIAALRKYYFPKITNEIPNTGNLRSDVYTYLHSRVEPLKTIGAETMRGLMMEPVVWRNIIASMPQIIERRSESKITTAMTAILKNAVLRGEISPEKLTPRIISLPLALLQCELITKLEPVSDEAIEEIVDDIFMPLIHATQQ</sequence>
<feature type="DNA-binding region" description="H-T-H motif" evidence="4">
    <location>
        <begin position="36"/>
        <end position="55"/>
    </location>
</feature>
<evidence type="ECO:0000313" key="6">
    <source>
        <dbReference type="EMBL" id="MFL0195388.1"/>
    </source>
</evidence>
<dbReference type="Gene3D" id="1.10.357.10">
    <property type="entry name" value="Tetracycline Repressor, domain 2"/>
    <property type="match status" value="1"/>
</dbReference>
<accession>A0ABW8SHX5</accession>
<dbReference type="InterPro" id="IPR009057">
    <property type="entry name" value="Homeodomain-like_sf"/>
</dbReference>
<proteinExistence type="predicted"/>
<name>A0ABW8SHX5_9CLOT</name>
<dbReference type="InterPro" id="IPR011075">
    <property type="entry name" value="TetR_C"/>
</dbReference>
<comment type="caution">
    <text evidence="6">The sequence shown here is derived from an EMBL/GenBank/DDBJ whole genome shotgun (WGS) entry which is preliminary data.</text>
</comment>
<dbReference type="EMBL" id="JBJHZX010000008">
    <property type="protein sequence ID" value="MFL0195388.1"/>
    <property type="molecule type" value="Genomic_DNA"/>
</dbReference>
<dbReference type="SUPFAM" id="SSF46689">
    <property type="entry name" value="Homeodomain-like"/>
    <property type="match status" value="1"/>
</dbReference>
<keyword evidence="7" id="KW-1185">Reference proteome</keyword>
<evidence type="ECO:0000256" key="4">
    <source>
        <dbReference type="PROSITE-ProRule" id="PRU00335"/>
    </source>
</evidence>
<evidence type="ECO:0000313" key="7">
    <source>
        <dbReference type="Proteomes" id="UP001623660"/>
    </source>
</evidence>
<keyword evidence="2 4" id="KW-0238">DNA-binding</keyword>
<dbReference type="InterPro" id="IPR036271">
    <property type="entry name" value="Tet_transcr_reg_TetR-rel_C_sf"/>
</dbReference>
<dbReference type="InterPro" id="IPR001647">
    <property type="entry name" value="HTH_TetR"/>
</dbReference>
<evidence type="ECO:0000256" key="3">
    <source>
        <dbReference type="ARBA" id="ARBA00023163"/>
    </source>
</evidence>
<dbReference type="InterPro" id="IPR050109">
    <property type="entry name" value="HTH-type_TetR-like_transc_reg"/>
</dbReference>
<gene>
    <name evidence="6" type="ORF">ACJDU8_07385</name>
</gene>
<dbReference type="PANTHER" id="PTHR30055">
    <property type="entry name" value="HTH-TYPE TRANSCRIPTIONAL REGULATOR RUTR"/>
    <property type="match status" value="1"/>
</dbReference>
<organism evidence="6 7">
    <name type="scientific">Candidatus Clostridium eludens</name>
    <dbReference type="NCBI Taxonomy" id="3381663"/>
    <lineage>
        <taxon>Bacteria</taxon>
        <taxon>Bacillati</taxon>
        <taxon>Bacillota</taxon>
        <taxon>Clostridia</taxon>
        <taxon>Eubacteriales</taxon>
        <taxon>Clostridiaceae</taxon>
        <taxon>Clostridium</taxon>
    </lineage>
</organism>
<evidence type="ECO:0000256" key="2">
    <source>
        <dbReference type="ARBA" id="ARBA00023125"/>
    </source>
</evidence>
<feature type="domain" description="HTH tetR-type" evidence="5">
    <location>
        <begin position="13"/>
        <end position="73"/>
    </location>
</feature>
<dbReference type="Gene3D" id="1.10.10.60">
    <property type="entry name" value="Homeodomain-like"/>
    <property type="match status" value="1"/>
</dbReference>